<dbReference type="InterPro" id="IPR000210">
    <property type="entry name" value="BTB/POZ_dom"/>
</dbReference>
<dbReference type="SUPFAM" id="SSF54695">
    <property type="entry name" value="POZ domain"/>
    <property type="match status" value="1"/>
</dbReference>
<comment type="caution">
    <text evidence="3">The sequence shown here is derived from an EMBL/GenBank/DDBJ whole genome shotgun (WGS) entry which is preliminary data.</text>
</comment>
<dbReference type="CDD" id="cd18186">
    <property type="entry name" value="BTB_POZ_ZBTB_KLHL-like"/>
    <property type="match status" value="1"/>
</dbReference>
<proteinExistence type="predicted"/>
<evidence type="ECO:0000313" key="3">
    <source>
        <dbReference type="EMBL" id="KAF9788400.1"/>
    </source>
</evidence>
<feature type="compositionally biased region" description="Basic and acidic residues" evidence="1">
    <location>
        <begin position="1"/>
        <end position="11"/>
    </location>
</feature>
<reference evidence="3" key="2">
    <citation type="submission" date="2020-11" db="EMBL/GenBank/DDBJ databases">
        <authorList>
            <consortium name="DOE Joint Genome Institute"/>
            <person name="Kuo A."/>
            <person name="Miyauchi S."/>
            <person name="Kiss E."/>
            <person name="Drula E."/>
            <person name="Kohler A."/>
            <person name="Sanchez-Garcia M."/>
            <person name="Andreopoulos B."/>
            <person name="Barry K.W."/>
            <person name="Bonito G."/>
            <person name="Buee M."/>
            <person name="Carver A."/>
            <person name="Chen C."/>
            <person name="Cichocki N."/>
            <person name="Clum A."/>
            <person name="Culley D."/>
            <person name="Crous P.W."/>
            <person name="Fauchery L."/>
            <person name="Girlanda M."/>
            <person name="Hayes R."/>
            <person name="Keri Z."/>
            <person name="Labutti K."/>
            <person name="Lipzen A."/>
            <person name="Lombard V."/>
            <person name="Magnuson J."/>
            <person name="Maillard F."/>
            <person name="Morin E."/>
            <person name="Murat C."/>
            <person name="Nolan M."/>
            <person name="Ohm R."/>
            <person name="Pangilinan J."/>
            <person name="Pereira M."/>
            <person name="Perotto S."/>
            <person name="Peter M."/>
            <person name="Riley R."/>
            <person name="Sitrit Y."/>
            <person name="Stielow B."/>
            <person name="Szollosi G."/>
            <person name="Zifcakova L."/>
            <person name="Stursova M."/>
            <person name="Spatafora J.W."/>
            <person name="Tedersoo L."/>
            <person name="Vaario L.-M."/>
            <person name="Yamada A."/>
            <person name="Yan M."/>
            <person name="Wang P."/>
            <person name="Xu J."/>
            <person name="Bruns T."/>
            <person name="Baldrian P."/>
            <person name="Vilgalys R."/>
            <person name="Henrissat B."/>
            <person name="Grigoriev I.V."/>
            <person name="Hibbett D."/>
            <person name="Nagy L.G."/>
            <person name="Martin F.M."/>
        </authorList>
    </citation>
    <scope>NUCLEOTIDE SEQUENCE</scope>
    <source>
        <strain evidence="3">UH-Tt-Lm1</strain>
    </source>
</reference>
<sequence length="307" mass="34945">MRTNKYLDDQRNTSIQPPSSPSPSSFTIMADVLSPPSFFSTYLKSPNPQQSKLFELAALSDKPVPFQPHERPSMASGILRPGYTKNGDGPDLTMNQPTLQRNRRHREYYIDGGDIVFLVENVLFRVHSYFFERESPVFREQFAGFGARERPGGSDADPCALDGVTVDDFSRFLWVFYNPYYSIYDAPTEDWAAILGLAHHWKFSEVKALAIREMEKQTIPALTKITIYHRYEVNRDLLFQSYMDLCLREEPLTIAEAQDLGLETWLTISTAREAIRRGDGSASPTANRSSKEVERVIGQVFRLANLA</sequence>
<evidence type="ECO:0000259" key="2">
    <source>
        <dbReference type="PROSITE" id="PS50097"/>
    </source>
</evidence>
<dbReference type="AlphaFoldDB" id="A0A9P6HME3"/>
<name>A0A9P6HME3_9AGAM</name>
<reference evidence="3" key="1">
    <citation type="journal article" date="2020" name="Nat. Commun.">
        <title>Large-scale genome sequencing of mycorrhizal fungi provides insights into the early evolution of symbiotic traits.</title>
        <authorList>
            <person name="Miyauchi S."/>
            <person name="Kiss E."/>
            <person name="Kuo A."/>
            <person name="Drula E."/>
            <person name="Kohler A."/>
            <person name="Sanchez-Garcia M."/>
            <person name="Morin E."/>
            <person name="Andreopoulos B."/>
            <person name="Barry K.W."/>
            <person name="Bonito G."/>
            <person name="Buee M."/>
            <person name="Carver A."/>
            <person name="Chen C."/>
            <person name="Cichocki N."/>
            <person name="Clum A."/>
            <person name="Culley D."/>
            <person name="Crous P.W."/>
            <person name="Fauchery L."/>
            <person name="Girlanda M."/>
            <person name="Hayes R.D."/>
            <person name="Keri Z."/>
            <person name="LaButti K."/>
            <person name="Lipzen A."/>
            <person name="Lombard V."/>
            <person name="Magnuson J."/>
            <person name="Maillard F."/>
            <person name="Murat C."/>
            <person name="Nolan M."/>
            <person name="Ohm R.A."/>
            <person name="Pangilinan J."/>
            <person name="Pereira M.F."/>
            <person name="Perotto S."/>
            <person name="Peter M."/>
            <person name="Pfister S."/>
            <person name="Riley R."/>
            <person name="Sitrit Y."/>
            <person name="Stielow J.B."/>
            <person name="Szollosi G."/>
            <person name="Zifcakova L."/>
            <person name="Stursova M."/>
            <person name="Spatafora J.W."/>
            <person name="Tedersoo L."/>
            <person name="Vaario L.M."/>
            <person name="Yamada A."/>
            <person name="Yan M."/>
            <person name="Wang P."/>
            <person name="Xu J."/>
            <person name="Bruns T."/>
            <person name="Baldrian P."/>
            <person name="Vilgalys R."/>
            <person name="Dunand C."/>
            <person name="Henrissat B."/>
            <person name="Grigoriev I.V."/>
            <person name="Hibbett D."/>
            <person name="Nagy L.G."/>
            <person name="Martin F.M."/>
        </authorList>
    </citation>
    <scope>NUCLEOTIDE SEQUENCE</scope>
    <source>
        <strain evidence="3">UH-Tt-Lm1</strain>
    </source>
</reference>
<dbReference type="Pfam" id="PF00651">
    <property type="entry name" value="BTB"/>
    <property type="match status" value="1"/>
</dbReference>
<feature type="region of interest" description="Disordered" evidence="1">
    <location>
        <begin position="67"/>
        <end position="98"/>
    </location>
</feature>
<evidence type="ECO:0000313" key="4">
    <source>
        <dbReference type="Proteomes" id="UP000736335"/>
    </source>
</evidence>
<dbReference type="OrthoDB" id="2593747at2759"/>
<gene>
    <name evidence="3" type="ORF">BJ322DRAFT_1048697</name>
</gene>
<protein>
    <recommendedName>
        <fullName evidence="2">BTB domain-containing protein</fullName>
    </recommendedName>
</protein>
<dbReference type="Proteomes" id="UP000736335">
    <property type="component" value="Unassembled WGS sequence"/>
</dbReference>
<accession>A0A9P6HME3</accession>
<evidence type="ECO:0000256" key="1">
    <source>
        <dbReference type="SAM" id="MobiDB-lite"/>
    </source>
</evidence>
<feature type="domain" description="BTB" evidence="2">
    <location>
        <begin position="113"/>
        <end position="185"/>
    </location>
</feature>
<dbReference type="Gene3D" id="3.30.710.10">
    <property type="entry name" value="Potassium Channel Kv1.1, Chain A"/>
    <property type="match status" value="1"/>
</dbReference>
<feature type="region of interest" description="Disordered" evidence="1">
    <location>
        <begin position="1"/>
        <end position="27"/>
    </location>
</feature>
<organism evidence="3 4">
    <name type="scientific">Thelephora terrestris</name>
    <dbReference type="NCBI Taxonomy" id="56493"/>
    <lineage>
        <taxon>Eukaryota</taxon>
        <taxon>Fungi</taxon>
        <taxon>Dikarya</taxon>
        <taxon>Basidiomycota</taxon>
        <taxon>Agaricomycotina</taxon>
        <taxon>Agaricomycetes</taxon>
        <taxon>Thelephorales</taxon>
        <taxon>Thelephoraceae</taxon>
        <taxon>Thelephora</taxon>
    </lineage>
</organism>
<dbReference type="EMBL" id="WIUZ02000004">
    <property type="protein sequence ID" value="KAF9788400.1"/>
    <property type="molecule type" value="Genomic_DNA"/>
</dbReference>
<dbReference type="PROSITE" id="PS50097">
    <property type="entry name" value="BTB"/>
    <property type="match status" value="1"/>
</dbReference>
<keyword evidence="4" id="KW-1185">Reference proteome</keyword>
<dbReference type="InterPro" id="IPR011333">
    <property type="entry name" value="SKP1/BTB/POZ_sf"/>
</dbReference>